<dbReference type="PANTHER" id="PTHR47501:SF5">
    <property type="entry name" value="HAT C-TERMINAL DIMERISATION DOMAIN-CONTAINING PROTEIN"/>
    <property type="match status" value="1"/>
</dbReference>
<feature type="region of interest" description="Disordered" evidence="1">
    <location>
        <begin position="1"/>
        <end position="125"/>
    </location>
</feature>
<sequence length="416" mass="46604">MSKCASAWKKKGLDGGLGTSALRPSEDQRARTEGQKRPADPSLDHGSIHSFGSSKYKPKPKKKQQQKHQPASNLANTAKTSSQTKNPKVAKSSNETVQMDSNGEPYDYNQDSNSGSIEIPKKDGSKEDEFDHCLDYFDEPVWKKGDPLVTKLNFKCKWFHNTYRGQTLSNGNLKFHIDGSTQALENPNSFPKHECSKQAGVRLPASVAELRALEMLANEGGDANQTVLPFKSAFVNQVLNQMLMMWQIRQALPWSRIEDPLLRAAFLYSNAKALLFGRQWSANESKKLYWALKDNFFEKLHFNLIHDVWTTKGNLFAFIGAAVAYVNRKLTHIVNAGLAALSLKTLPPRKTKQDSESDYGNTDNKGSDFSDESEYCSNSNLAEDEPLTHGKQSHWKKHIKSTKILDLMTNNGGLLH</sequence>
<comment type="caution">
    <text evidence="2">The sequence shown here is derived from an EMBL/GenBank/DDBJ whole genome shotgun (WGS) entry which is preliminary data.</text>
</comment>
<feature type="compositionally biased region" description="Polar residues" evidence="1">
    <location>
        <begin position="71"/>
        <end position="101"/>
    </location>
</feature>
<dbReference type="Proteomes" id="UP000324748">
    <property type="component" value="Unassembled WGS sequence"/>
</dbReference>
<gene>
    <name evidence="2" type="ORF">PGT21_035802</name>
</gene>
<feature type="compositionally biased region" description="Basic and acidic residues" evidence="1">
    <location>
        <begin position="24"/>
        <end position="47"/>
    </location>
</feature>
<dbReference type="EMBL" id="VSWC01000001">
    <property type="protein sequence ID" value="KAA1119885.1"/>
    <property type="molecule type" value="Genomic_DNA"/>
</dbReference>
<evidence type="ECO:0000313" key="3">
    <source>
        <dbReference type="Proteomes" id="UP000324748"/>
    </source>
</evidence>
<proteinExistence type="predicted"/>
<dbReference type="OrthoDB" id="10404526at2759"/>
<feature type="compositionally biased region" description="Basic residues" evidence="1">
    <location>
        <begin position="56"/>
        <end position="66"/>
    </location>
</feature>
<keyword evidence="3" id="KW-1185">Reference proteome</keyword>
<evidence type="ECO:0000313" key="2">
    <source>
        <dbReference type="EMBL" id="KAA1119885.1"/>
    </source>
</evidence>
<organism evidence="2 3">
    <name type="scientific">Puccinia graminis f. sp. tritici</name>
    <dbReference type="NCBI Taxonomy" id="56615"/>
    <lineage>
        <taxon>Eukaryota</taxon>
        <taxon>Fungi</taxon>
        <taxon>Dikarya</taxon>
        <taxon>Basidiomycota</taxon>
        <taxon>Pucciniomycotina</taxon>
        <taxon>Pucciniomycetes</taxon>
        <taxon>Pucciniales</taxon>
        <taxon>Pucciniaceae</taxon>
        <taxon>Puccinia</taxon>
    </lineage>
</organism>
<accession>A0A5B0R4E7</accession>
<feature type="region of interest" description="Disordered" evidence="1">
    <location>
        <begin position="349"/>
        <end position="376"/>
    </location>
</feature>
<reference evidence="2 3" key="1">
    <citation type="submission" date="2019-05" db="EMBL/GenBank/DDBJ databases">
        <title>Emergence of the Ug99 lineage of the wheat stem rust pathogen through somatic hybridization.</title>
        <authorList>
            <person name="Li F."/>
            <person name="Upadhyaya N.M."/>
            <person name="Sperschneider J."/>
            <person name="Matny O."/>
            <person name="Nguyen-Phuc H."/>
            <person name="Mago R."/>
            <person name="Raley C."/>
            <person name="Miller M.E."/>
            <person name="Silverstein K.A.T."/>
            <person name="Henningsen E."/>
            <person name="Hirsch C.D."/>
            <person name="Visser B."/>
            <person name="Pretorius Z.A."/>
            <person name="Steffenson B.J."/>
            <person name="Schwessinger B."/>
            <person name="Dodds P.N."/>
            <person name="Figueroa M."/>
        </authorList>
    </citation>
    <scope>NUCLEOTIDE SEQUENCE [LARGE SCALE GENOMIC DNA]</scope>
    <source>
        <strain evidence="2">21-0</strain>
    </source>
</reference>
<evidence type="ECO:0000256" key="1">
    <source>
        <dbReference type="SAM" id="MobiDB-lite"/>
    </source>
</evidence>
<protein>
    <submittedName>
        <fullName evidence="2">Uncharacterized protein</fullName>
    </submittedName>
</protein>
<name>A0A5B0R4E7_PUCGR</name>
<dbReference type="PANTHER" id="PTHR47501">
    <property type="entry name" value="TRANSPOSASE-RELATED"/>
    <property type="match status" value="1"/>
</dbReference>
<dbReference type="AlphaFoldDB" id="A0A5B0R4E7"/>